<dbReference type="InterPro" id="IPR015943">
    <property type="entry name" value="WD40/YVTN_repeat-like_dom_sf"/>
</dbReference>
<name>A0A385Z8J1_9PSED</name>
<dbReference type="OrthoDB" id="9813892at2"/>
<accession>A0A385Z8J1</accession>
<dbReference type="PANTHER" id="PTHR47199:SF2">
    <property type="entry name" value="PHOTOSYSTEM II STABILITY_ASSEMBLY FACTOR HCF136, CHLOROPLASTIC"/>
    <property type="match status" value="1"/>
</dbReference>
<dbReference type="Gene3D" id="2.130.10.10">
    <property type="entry name" value="YVTN repeat-like/Quinoprotein amine dehydrogenase"/>
    <property type="match status" value="1"/>
</dbReference>
<evidence type="ECO:0000256" key="2">
    <source>
        <dbReference type="ARBA" id="ARBA00023276"/>
    </source>
</evidence>
<keyword evidence="1" id="KW-0602">Photosynthesis</keyword>
<dbReference type="InterPro" id="IPR036278">
    <property type="entry name" value="Sialidase_sf"/>
</dbReference>
<evidence type="ECO:0000313" key="4">
    <source>
        <dbReference type="EMBL" id="AYC33978.1"/>
    </source>
</evidence>
<reference evidence="5" key="1">
    <citation type="submission" date="2018-09" db="EMBL/GenBank/DDBJ databases">
        <authorList>
            <person name="Zhu H."/>
        </authorList>
    </citation>
    <scope>NUCLEOTIDE SEQUENCE [LARGE SCALE GENOMIC DNA]</scope>
    <source>
        <strain evidence="5">K2W31S-8</strain>
    </source>
</reference>
<dbReference type="InterPro" id="IPR028203">
    <property type="entry name" value="PSII_CF48-like_dom"/>
</dbReference>
<dbReference type="AlphaFoldDB" id="A0A385Z8J1"/>
<dbReference type="CDD" id="cd15482">
    <property type="entry name" value="Sialidase_non-viral"/>
    <property type="match status" value="1"/>
</dbReference>
<protein>
    <submittedName>
        <fullName evidence="4">Glycosyl hydrolase</fullName>
    </submittedName>
</protein>
<feature type="domain" description="Photosynthesis system II assembly factor Ycf48/Hcf136-like" evidence="3">
    <location>
        <begin position="39"/>
        <end position="105"/>
    </location>
</feature>
<dbReference type="GO" id="GO:0016787">
    <property type="term" value="F:hydrolase activity"/>
    <property type="evidence" value="ECO:0007669"/>
    <property type="project" value="UniProtKB-KW"/>
</dbReference>
<dbReference type="KEGG" id="pcav:D3880_17160"/>
<evidence type="ECO:0000259" key="3">
    <source>
        <dbReference type="Pfam" id="PF14870"/>
    </source>
</evidence>
<dbReference type="PANTHER" id="PTHR47199">
    <property type="entry name" value="PHOTOSYSTEM II STABILITY/ASSEMBLY FACTOR HCF136, CHLOROPLASTIC"/>
    <property type="match status" value="1"/>
</dbReference>
<keyword evidence="2" id="KW-0604">Photosystem II</keyword>
<organism evidence="4 5">
    <name type="scientific">Pseudomonas cavernae</name>
    <dbReference type="NCBI Taxonomy" id="2320867"/>
    <lineage>
        <taxon>Bacteria</taxon>
        <taxon>Pseudomonadati</taxon>
        <taxon>Pseudomonadota</taxon>
        <taxon>Gammaproteobacteria</taxon>
        <taxon>Pseudomonadales</taxon>
        <taxon>Pseudomonadaceae</taxon>
        <taxon>Pseudomonas</taxon>
    </lineage>
</organism>
<keyword evidence="5" id="KW-1185">Reference proteome</keyword>
<feature type="domain" description="Photosynthesis system II assembly factor Ycf48/Hcf136-like" evidence="3">
    <location>
        <begin position="110"/>
        <end position="241"/>
    </location>
</feature>
<evidence type="ECO:0000313" key="5">
    <source>
        <dbReference type="Proteomes" id="UP000265560"/>
    </source>
</evidence>
<keyword evidence="4" id="KW-0378">Hydrolase</keyword>
<dbReference type="EMBL" id="CP032419">
    <property type="protein sequence ID" value="AYC33978.1"/>
    <property type="molecule type" value="Genomic_DNA"/>
</dbReference>
<sequence>MRQLIGYAMSAIVMVTVVYAFAPRSPAPMAATVLHTDRVQINDMLANDQQLVAVGERGTILLSADQGKSWQQAQLSKQRDATLTGVVALTPSVLVVVGNDGWILRSQDAGKTWQEVRYDVERAEPLLGVWADDERHVAAFGSNGKYLESTDGGLSWLQREVSVDGYHLNGMDGGHDGRQMIVGEQGMVLRSVDHGANWESLPAFYNGSLFGVVRLSPERWVAYGMRGHIFVTQDFGLSWKQVEVGNNLPLYGHVRLPGNAGLVIVGAESTLVRLDVSGALRDITHRAGLGTLTSAVVLDGQDVLVAGEHGVFQGASGSLAAVGH</sequence>
<dbReference type="GO" id="GO:0015979">
    <property type="term" value="P:photosynthesis"/>
    <property type="evidence" value="ECO:0007669"/>
    <property type="project" value="UniProtKB-KW"/>
</dbReference>
<dbReference type="Proteomes" id="UP000265560">
    <property type="component" value="Chromosome"/>
</dbReference>
<dbReference type="GO" id="GO:0009523">
    <property type="term" value="C:photosystem II"/>
    <property type="evidence" value="ECO:0007669"/>
    <property type="project" value="UniProtKB-KW"/>
</dbReference>
<dbReference type="RefSeq" id="WP_119894633.1">
    <property type="nucleotide sequence ID" value="NZ_CP032419.1"/>
</dbReference>
<dbReference type="Pfam" id="PF14870">
    <property type="entry name" value="PSII_BNR"/>
    <property type="match status" value="2"/>
</dbReference>
<proteinExistence type="predicted"/>
<gene>
    <name evidence="4" type="ORF">D3880_17160</name>
</gene>
<evidence type="ECO:0000256" key="1">
    <source>
        <dbReference type="ARBA" id="ARBA00022531"/>
    </source>
</evidence>
<dbReference type="SUPFAM" id="SSF50939">
    <property type="entry name" value="Sialidases"/>
    <property type="match status" value="1"/>
</dbReference>